<organism evidence="1 2">
    <name type="scientific">Neorhodopirellula pilleata</name>
    <dbReference type="NCBI Taxonomy" id="2714738"/>
    <lineage>
        <taxon>Bacteria</taxon>
        <taxon>Pseudomonadati</taxon>
        <taxon>Planctomycetota</taxon>
        <taxon>Planctomycetia</taxon>
        <taxon>Pirellulales</taxon>
        <taxon>Pirellulaceae</taxon>
        <taxon>Neorhodopirellula</taxon>
    </lineage>
</organism>
<sequence length="125" mass="13546">MKNDNDNALAHGAGAGLLAVLGMFGRCADDVARIGVNSVDDVGRACIRSTDDIGSLMSRSGDDLLRPIDDFHTANYIDDLRFEPSTPRIVLNESDEGVSITPHVVKEVTEVTFKIIDLNDSEKDK</sequence>
<dbReference type="EMBL" id="SJPM01000014">
    <property type="protein sequence ID" value="TWT91681.1"/>
    <property type="molecule type" value="Genomic_DNA"/>
</dbReference>
<gene>
    <name evidence="1" type="ORF">Pla100_51010</name>
</gene>
<dbReference type="AlphaFoldDB" id="A0A5C5ZXJ0"/>
<evidence type="ECO:0000313" key="2">
    <source>
        <dbReference type="Proteomes" id="UP000316213"/>
    </source>
</evidence>
<reference evidence="1 2" key="1">
    <citation type="submission" date="2019-02" db="EMBL/GenBank/DDBJ databases">
        <title>Deep-cultivation of Planctomycetes and their phenomic and genomic characterization uncovers novel biology.</title>
        <authorList>
            <person name="Wiegand S."/>
            <person name="Jogler M."/>
            <person name="Boedeker C."/>
            <person name="Pinto D."/>
            <person name="Vollmers J."/>
            <person name="Rivas-Marin E."/>
            <person name="Kohn T."/>
            <person name="Peeters S.H."/>
            <person name="Heuer A."/>
            <person name="Rast P."/>
            <person name="Oberbeckmann S."/>
            <person name="Bunk B."/>
            <person name="Jeske O."/>
            <person name="Meyerdierks A."/>
            <person name="Storesund J.E."/>
            <person name="Kallscheuer N."/>
            <person name="Luecker S."/>
            <person name="Lage O.M."/>
            <person name="Pohl T."/>
            <person name="Merkel B.J."/>
            <person name="Hornburger P."/>
            <person name="Mueller R.-W."/>
            <person name="Bruemmer F."/>
            <person name="Labrenz M."/>
            <person name="Spormann A.M."/>
            <person name="Op Den Camp H."/>
            <person name="Overmann J."/>
            <person name="Amann R."/>
            <person name="Jetten M.S.M."/>
            <person name="Mascher T."/>
            <person name="Medema M.H."/>
            <person name="Devos D.P."/>
            <person name="Kaster A.-K."/>
            <person name="Ovreas L."/>
            <person name="Rohde M."/>
            <person name="Galperin M.Y."/>
            <person name="Jogler C."/>
        </authorList>
    </citation>
    <scope>NUCLEOTIDE SEQUENCE [LARGE SCALE GENOMIC DNA]</scope>
    <source>
        <strain evidence="1 2">Pla100</strain>
    </source>
</reference>
<dbReference type="Proteomes" id="UP000316213">
    <property type="component" value="Unassembled WGS sequence"/>
</dbReference>
<keyword evidence="2" id="KW-1185">Reference proteome</keyword>
<name>A0A5C5ZXJ0_9BACT</name>
<accession>A0A5C5ZXJ0</accession>
<evidence type="ECO:0000313" key="1">
    <source>
        <dbReference type="EMBL" id="TWT91681.1"/>
    </source>
</evidence>
<protein>
    <submittedName>
        <fullName evidence="1">Uncharacterized protein</fullName>
    </submittedName>
</protein>
<comment type="caution">
    <text evidence="1">The sequence shown here is derived from an EMBL/GenBank/DDBJ whole genome shotgun (WGS) entry which is preliminary data.</text>
</comment>
<proteinExistence type="predicted"/>